<reference evidence="1 2" key="1">
    <citation type="submission" date="2020-07" db="EMBL/GenBank/DDBJ databases">
        <authorList>
            <person name="Sun Q."/>
        </authorList>
    </citation>
    <scope>NUCLEOTIDE SEQUENCE [LARGE SCALE GENOMIC DNA]</scope>
    <source>
        <strain evidence="1 2">WYCCWR 11290</strain>
    </source>
</reference>
<proteinExistence type="predicted"/>
<dbReference type="Gene3D" id="1.10.3230.30">
    <property type="entry name" value="Phage gp6-like head-tail connector protein"/>
    <property type="match status" value="1"/>
</dbReference>
<dbReference type="EMBL" id="JACCPJ010000009">
    <property type="protein sequence ID" value="NZD64554.1"/>
    <property type="molecule type" value="Genomic_DNA"/>
</dbReference>
<evidence type="ECO:0000313" key="1">
    <source>
        <dbReference type="EMBL" id="NZD64554.1"/>
    </source>
</evidence>
<evidence type="ECO:0000313" key="2">
    <source>
        <dbReference type="Proteomes" id="UP000532162"/>
    </source>
</evidence>
<organism evidence="1 2">
    <name type="scientific">Rhizobium changzhiense</name>
    <dbReference type="NCBI Taxonomy" id="2692317"/>
    <lineage>
        <taxon>Bacteria</taxon>
        <taxon>Pseudomonadati</taxon>
        <taxon>Pseudomonadota</taxon>
        <taxon>Alphaproteobacteria</taxon>
        <taxon>Hyphomicrobiales</taxon>
        <taxon>Rhizobiaceae</taxon>
        <taxon>Rhizobium/Agrobacterium group</taxon>
        <taxon>Rhizobium</taxon>
    </lineage>
</organism>
<dbReference type="Pfam" id="PF05135">
    <property type="entry name" value="Phage_connect_1"/>
    <property type="match status" value="1"/>
</dbReference>
<dbReference type="AlphaFoldDB" id="A0A7Z0ZUF2"/>
<gene>
    <name evidence="1" type="ORF">HX900_26130</name>
</gene>
<dbReference type="InterPro" id="IPR006450">
    <property type="entry name" value="Phage_HK97_gp6-like"/>
</dbReference>
<protein>
    <submittedName>
        <fullName evidence="1">Phage gp6-like head-tail connector protein</fullName>
    </submittedName>
</protein>
<dbReference type="NCBIfam" id="TIGR01560">
    <property type="entry name" value="put_DNA_pack"/>
    <property type="match status" value="1"/>
</dbReference>
<comment type="caution">
    <text evidence="1">The sequence shown here is derived from an EMBL/GenBank/DDBJ whole genome shotgun (WGS) entry which is preliminary data.</text>
</comment>
<dbReference type="CDD" id="cd08054">
    <property type="entry name" value="gp6"/>
    <property type="match status" value="1"/>
</dbReference>
<dbReference type="InterPro" id="IPR021146">
    <property type="entry name" value="Phage_gp6-like_head-tail"/>
</dbReference>
<dbReference type="RefSeq" id="WP_180696365.1">
    <property type="nucleotide sequence ID" value="NZ_JACCPJ010000009.1"/>
</dbReference>
<accession>A0A7Z0ZUF2</accession>
<sequence length="96" mass="10794">MAIVDLVAAKAHMNITFSDDDNLIEGKIEAAQAHIESLLGFAIEEEFETVPPDLKQAVLALVAHFYENREATGVNLFEVPMSVWDVVRERRSYAFE</sequence>
<name>A0A7Z0ZUF2_9HYPH</name>
<dbReference type="Proteomes" id="UP000532162">
    <property type="component" value="Unassembled WGS sequence"/>
</dbReference>